<feature type="transmembrane region" description="Helical" evidence="1">
    <location>
        <begin position="12"/>
        <end position="31"/>
    </location>
</feature>
<dbReference type="Proteomes" id="UP000216063">
    <property type="component" value="Unassembled WGS sequence"/>
</dbReference>
<organism evidence="2 3">
    <name type="scientific">Mycolicibacterium sphagni</name>
    <dbReference type="NCBI Taxonomy" id="1786"/>
    <lineage>
        <taxon>Bacteria</taxon>
        <taxon>Bacillati</taxon>
        <taxon>Actinomycetota</taxon>
        <taxon>Actinomycetes</taxon>
        <taxon>Mycobacteriales</taxon>
        <taxon>Mycobacteriaceae</taxon>
        <taxon>Mycolicibacterium</taxon>
    </lineage>
</organism>
<feature type="transmembrane region" description="Helical" evidence="1">
    <location>
        <begin position="117"/>
        <end position="138"/>
    </location>
</feature>
<keyword evidence="1" id="KW-1133">Transmembrane helix</keyword>
<feature type="transmembrane region" description="Helical" evidence="1">
    <location>
        <begin position="220"/>
        <end position="241"/>
    </location>
</feature>
<evidence type="ECO:0000313" key="3">
    <source>
        <dbReference type="Proteomes" id="UP000216063"/>
    </source>
</evidence>
<feature type="transmembrane region" description="Helical" evidence="1">
    <location>
        <begin position="80"/>
        <end position="105"/>
    </location>
</feature>
<feature type="transmembrane region" description="Helical" evidence="1">
    <location>
        <begin position="150"/>
        <end position="170"/>
    </location>
</feature>
<dbReference type="EMBL" id="NOZR01000043">
    <property type="protein sequence ID" value="OYN74457.1"/>
    <property type="molecule type" value="Genomic_DNA"/>
</dbReference>
<reference evidence="2 3" key="1">
    <citation type="submission" date="2017-07" db="EMBL/GenBank/DDBJ databases">
        <title>The new phylogeny of genus Mycobacterium.</title>
        <authorList>
            <person name="Tortoli E."/>
            <person name="Trovato A."/>
            <person name="Cirillo D.M."/>
        </authorList>
    </citation>
    <scope>NUCLEOTIDE SEQUENCE [LARGE SCALE GENOMIC DNA]</scope>
    <source>
        <strain evidence="2 3">ATCC 33027</strain>
    </source>
</reference>
<name>A0A255D5E8_9MYCO</name>
<sequence>MQGAPDDNVRPTLVWPSLAAVFALVIAFTFSDDIVEFVLDLTGDRFTGARPWLVFVADCVLVIATAALKWRISPAPAQVFLRSLVSGWWGVGAAVVVAAHLALIATNEHRASLGATATIWVSVLGSLVFVAAMGVLLVSSIAEQPGSRTWLIPLIVGTVVVQLASALWYPVIDVQKGCAGDISSAYFSDMTNIIAVVLLTVGVELAYVRRVANAADPRHRVVPIFTVLWLCVGEVLAFTMLVKADMGPRCGLAAVWHEYSAFVVSAQALVIGLTTVLWLLVTDEGNKI</sequence>
<gene>
    <name evidence="2" type="ORF">CG716_28585</name>
</gene>
<feature type="transmembrane region" description="Helical" evidence="1">
    <location>
        <begin position="261"/>
        <end position="281"/>
    </location>
</feature>
<keyword evidence="3" id="KW-1185">Reference proteome</keyword>
<dbReference type="OrthoDB" id="4614708at2"/>
<evidence type="ECO:0000313" key="2">
    <source>
        <dbReference type="EMBL" id="OYN74457.1"/>
    </source>
</evidence>
<evidence type="ECO:0000256" key="1">
    <source>
        <dbReference type="SAM" id="Phobius"/>
    </source>
</evidence>
<proteinExistence type="predicted"/>
<protein>
    <submittedName>
        <fullName evidence="2">Uncharacterized protein</fullName>
    </submittedName>
</protein>
<comment type="caution">
    <text evidence="2">The sequence shown here is derived from an EMBL/GenBank/DDBJ whole genome shotgun (WGS) entry which is preliminary data.</text>
</comment>
<dbReference type="RefSeq" id="WP_094484520.1">
    <property type="nucleotide sequence ID" value="NZ_NOZR01000043.1"/>
</dbReference>
<keyword evidence="1" id="KW-0472">Membrane</keyword>
<feature type="transmembrane region" description="Helical" evidence="1">
    <location>
        <begin position="190"/>
        <end position="208"/>
    </location>
</feature>
<accession>A0A255D5E8</accession>
<dbReference type="AlphaFoldDB" id="A0A255D5E8"/>
<feature type="transmembrane region" description="Helical" evidence="1">
    <location>
        <begin position="51"/>
        <end position="68"/>
    </location>
</feature>
<keyword evidence="1" id="KW-0812">Transmembrane</keyword>